<dbReference type="AlphaFoldDB" id="A0A098ZA05"/>
<dbReference type="Pfam" id="PF08878">
    <property type="entry name" value="HamA"/>
    <property type="match status" value="1"/>
</dbReference>
<reference evidence="2 6" key="1">
    <citation type="submission" date="2015-03" db="EMBL/GenBank/DDBJ databases">
        <authorList>
            <consortium name="Pathogen Informatics"/>
            <person name="Murphy D."/>
        </authorList>
    </citation>
    <scope>NUCLEOTIDE SEQUENCE [LARGE SCALE GENOMIC DNA]</scope>
    <source>
        <strain evidence="2 6">0310</strain>
    </source>
</reference>
<protein>
    <submittedName>
        <fullName evidence="5">DUF1837 domain-containing protein</fullName>
    </submittedName>
</protein>
<proteinExistence type="predicted"/>
<accession>A0A098ZA05</accession>
<gene>
    <name evidence="5" type="ORF">AZJ28_10510</name>
    <name evidence="4" type="ORF">AZK02_09910</name>
    <name evidence="3" type="ORF">ERS021218_00948</name>
    <name evidence="2" type="ORF">ERS096071_01255</name>
</gene>
<dbReference type="EMBL" id="VMVH01000108">
    <property type="protein sequence ID" value="TVW25546.1"/>
    <property type="molecule type" value="Genomic_DNA"/>
</dbReference>
<dbReference type="InterPro" id="IPR014976">
    <property type="entry name" value="AbpA_HamA_C"/>
</dbReference>
<evidence type="ECO:0000259" key="1">
    <source>
        <dbReference type="Pfam" id="PF08878"/>
    </source>
</evidence>
<dbReference type="Proteomes" id="UP000318940">
    <property type="component" value="Unassembled WGS sequence"/>
</dbReference>
<evidence type="ECO:0000313" key="3">
    <source>
        <dbReference type="EMBL" id="COR53867.1"/>
    </source>
</evidence>
<reference evidence="8 9" key="3">
    <citation type="submission" date="2019-07" db="EMBL/GenBank/DDBJ databases">
        <authorList>
            <person name="Mohale T."/>
        </authorList>
    </citation>
    <scope>NUCLEOTIDE SEQUENCE [LARGE SCALE GENOMIC DNA]</scope>
    <source>
        <strain evidence="4 9">NTPn 189</strain>
        <strain evidence="5 8">NTPn 59</strain>
    </source>
</reference>
<dbReference type="EMBL" id="CMWB01000020">
    <property type="protein sequence ID" value="CKJ17641.1"/>
    <property type="molecule type" value="Genomic_DNA"/>
</dbReference>
<dbReference type="EMBL" id="VMYC01000206">
    <property type="protein sequence ID" value="TVX67027.1"/>
    <property type="molecule type" value="Genomic_DNA"/>
</dbReference>
<evidence type="ECO:0000313" key="9">
    <source>
        <dbReference type="Proteomes" id="UP000318940"/>
    </source>
</evidence>
<evidence type="ECO:0000313" key="8">
    <source>
        <dbReference type="Proteomes" id="UP000315060"/>
    </source>
</evidence>
<sequence length="269" mass="30903">MEKMHSYIKYLIHEDPIITDEGKQVEILHLDIQDDPEIFEDWANQFRRNYCSDDELAEMIGFMNISPKEYLKNFKLPSDSGIGLSTMSGDFGEILVSDYLQNIEEYVVPRTRYDSRVNKDTSTQGSDVLGYKQDSSNVSNDEVVVIEVKSSASDSSSSQAKNKLQEAINHSDKDFERFSTSIVASYLRLKKSNSDQENVVERFLNITDKPFNVIYGAVAVYSNQSYDIDVIKTVVSKKHRDFQKLRLLVIHSDELMKFIRELYSKASEV</sequence>
<dbReference type="PATRIC" id="fig|1313.5270.peg.1878"/>
<dbReference type="Proteomes" id="UP000045541">
    <property type="component" value="Unassembled WGS sequence"/>
</dbReference>
<organism evidence="5 8">
    <name type="scientific">Streptococcus pneumoniae</name>
    <dbReference type="NCBI Taxonomy" id="1313"/>
    <lineage>
        <taxon>Bacteria</taxon>
        <taxon>Bacillati</taxon>
        <taxon>Bacillota</taxon>
        <taxon>Bacilli</taxon>
        <taxon>Lactobacillales</taxon>
        <taxon>Streptococcaceae</taxon>
        <taxon>Streptococcus</taxon>
    </lineage>
</organism>
<dbReference type="Proteomes" id="UP000046095">
    <property type="component" value="Unassembled WGS sequence"/>
</dbReference>
<evidence type="ECO:0000313" key="6">
    <source>
        <dbReference type="Proteomes" id="UP000045541"/>
    </source>
</evidence>
<name>A0A098ZA05_STREE</name>
<evidence type="ECO:0000313" key="2">
    <source>
        <dbReference type="EMBL" id="CKJ17641.1"/>
    </source>
</evidence>
<feature type="domain" description="Anti-bacteriophage protein A/HamA C-terminal" evidence="1">
    <location>
        <begin position="7"/>
        <end position="266"/>
    </location>
</feature>
<evidence type="ECO:0000313" key="4">
    <source>
        <dbReference type="EMBL" id="TVW25546.1"/>
    </source>
</evidence>
<dbReference type="EMBL" id="CRVC01000009">
    <property type="protein sequence ID" value="COR53867.1"/>
    <property type="molecule type" value="Genomic_DNA"/>
</dbReference>
<dbReference type="Proteomes" id="UP000315060">
    <property type="component" value="Unassembled WGS sequence"/>
</dbReference>
<evidence type="ECO:0000313" key="5">
    <source>
        <dbReference type="EMBL" id="TVX67027.1"/>
    </source>
</evidence>
<reference evidence="3 7" key="2">
    <citation type="submission" date="2015-03" db="EMBL/GenBank/DDBJ databases">
        <authorList>
            <person name="Murphy D."/>
        </authorList>
    </citation>
    <scope>NUCLEOTIDE SEQUENCE [LARGE SCALE GENOMIC DNA]</scope>
    <source>
        <strain evidence="3 7">SMRU1708</strain>
    </source>
</reference>
<evidence type="ECO:0000313" key="7">
    <source>
        <dbReference type="Proteomes" id="UP000046095"/>
    </source>
</evidence>